<reference evidence="1" key="1">
    <citation type="journal article" date="2015" name="Nature">
        <title>Complex archaea that bridge the gap between prokaryotes and eukaryotes.</title>
        <authorList>
            <person name="Spang A."/>
            <person name="Saw J.H."/>
            <person name="Jorgensen S.L."/>
            <person name="Zaremba-Niedzwiedzka K."/>
            <person name="Martijn J."/>
            <person name="Lind A.E."/>
            <person name="van Eijk R."/>
            <person name="Schleper C."/>
            <person name="Guy L."/>
            <person name="Ettema T.J."/>
        </authorList>
    </citation>
    <scope>NUCLEOTIDE SEQUENCE</scope>
</reference>
<dbReference type="EMBL" id="LAZR01069400">
    <property type="protein sequence ID" value="KKK47780.1"/>
    <property type="molecule type" value="Genomic_DNA"/>
</dbReference>
<protein>
    <submittedName>
        <fullName evidence="1">Uncharacterized protein</fullName>
    </submittedName>
</protein>
<feature type="non-terminal residue" evidence="1">
    <location>
        <position position="71"/>
    </location>
</feature>
<gene>
    <name evidence="1" type="ORF">LCGC14_3151750</name>
</gene>
<comment type="caution">
    <text evidence="1">The sequence shown here is derived from an EMBL/GenBank/DDBJ whole genome shotgun (WGS) entry which is preliminary data.</text>
</comment>
<dbReference type="AlphaFoldDB" id="A0A0F8WHX5"/>
<sequence length="71" mass="8081">MTHQYKLYNGKVILEFEESKHIYSVGGKVIYGTTSIVNVIEKPALRQWAANRAAETVEAFLEPGRKLDELE</sequence>
<evidence type="ECO:0000313" key="1">
    <source>
        <dbReference type="EMBL" id="KKK47780.1"/>
    </source>
</evidence>
<name>A0A0F8WHX5_9ZZZZ</name>
<proteinExistence type="predicted"/>
<organism evidence="1">
    <name type="scientific">marine sediment metagenome</name>
    <dbReference type="NCBI Taxonomy" id="412755"/>
    <lineage>
        <taxon>unclassified sequences</taxon>
        <taxon>metagenomes</taxon>
        <taxon>ecological metagenomes</taxon>
    </lineage>
</organism>
<accession>A0A0F8WHX5</accession>